<dbReference type="Proteomes" id="UP000038010">
    <property type="component" value="Unassembled WGS sequence"/>
</dbReference>
<feature type="region of interest" description="Disordered" evidence="2">
    <location>
        <begin position="201"/>
        <end position="257"/>
    </location>
</feature>
<proteinExistence type="inferred from homology"/>
<dbReference type="InterPro" id="IPR010089">
    <property type="entry name" value="Flavoprotein_WrbA-like"/>
</dbReference>
<dbReference type="AlphaFoldDB" id="A0A0N0NL27"/>
<evidence type="ECO:0000313" key="4">
    <source>
        <dbReference type="EMBL" id="KPI38698.1"/>
    </source>
</evidence>
<dbReference type="GO" id="GO:0003955">
    <property type="term" value="F:NAD(P)H dehydrogenase (quinone) activity"/>
    <property type="evidence" value="ECO:0007669"/>
    <property type="project" value="InterPro"/>
</dbReference>
<dbReference type="STRING" id="1664694.A0A0N0NL27"/>
<dbReference type="GO" id="GO:0016020">
    <property type="term" value="C:membrane"/>
    <property type="evidence" value="ECO:0007669"/>
    <property type="project" value="TreeGrafter"/>
</dbReference>
<feature type="compositionally biased region" description="Low complexity" evidence="2">
    <location>
        <begin position="232"/>
        <end position="249"/>
    </location>
</feature>
<dbReference type="NCBIfam" id="NF002999">
    <property type="entry name" value="PRK03767.1"/>
    <property type="match status" value="1"/>
</dbReference>
<dbReference type="NCBIfam" id="TIGR01755">
    <property type="entry name" value="flav_wrbA"/>
    <property type="match status" value="1"/>
</dbReference>
<comment type="similarity">
    <text evidence="1">Belongs to the WrbA family.</text>
</comment>
<dbReference type="OrthoDB" id="504689at2759"/>
<dbReference type="GeneID" id="28737992"/>
<dbReference type="InterPro" id="IPR008254">
    <property type="entry name" value="Flavodoxin/NO_synth"/>
</dbReference>
<name>A0A0N0NL27_9EURO</name>
<feature type="domain" description="Flavodoxin-like" evidence="3">
    <location>
        <begin position="5"/>
        <end position="194"/>
    </location>
</feature>
<evidence type="ECO:0000256" key="2">
    <source>
        <dbReference type="SAM" id="MobiDB-lite"/>
    </source>
</evidence>
<protein>
    <submittedName>
        <fullName evidence="4">Minor allergen Alt a 7</fullName>
    </submittedName>
</protein>
<comment type="caution">
    <text evidence="4">The sequence shown here is derived from an EMBL/GenBank/DDBJ whole genome shotgun (WGS) entry which is preliminary data.</text>
</comment>
<dbReference type="SUPFAM" id="SSF52218">
    <property type="entry name" value="Flavoproteins"/>
    <property type="match status" value="1"/>
</dbReference>
<accession>A0A0N0NL27</accession>
<sequence length="267" mass="28287">MAVKVAIIFYSMYGHVRKLAEAEKKGVEAAGGQADLFQIKETLPSEVTTKMHAPPQDESIPFATPDTMKEYNTFLFGVPTRYGNYSAQWKTFIDQLGQLWMSGALAGKYFGLFVSTASQGGGQESTAIAALSSWAHQGMIYVPLGYAHAFGIQTDLTEARGGSPWGAGTYAAGDGSRQPSAKELELAEIQGKQFAITVGKTADGTTTAAPAKKEEPINPAPTNGATSDEKTTAAPTPATKTDQTAPTPTTEKDDKDGKFCGMKCVVL</sequence>
<dbReference type="InterPro" id="IPR029039">
    <property type="entry name" value="Flavoprotein-like_sf"/>
</dbReference>
<dbReference type="VEuPathDB" id="FungiDB:AB675_5868"/>
<dbReference type="RefSeq" id="XP_017998661.1">
    <property type="nucleotide sequence ID" value="XM_018146112.1"/>
</dbReference>
<dbReference type="Pfam" id="PF03358">
    <property type="entry name" value="FMN_red"/>
    <property type="match status" value="1"/>
</dbReference>
<dbReference type="InterPro" id="IPR005025">
    <property type="entry name" value="FMN_Rdtase-like_dom"/>
</dbReference>
<dbReference type="PROSITE" id="PS50902">
    <property type="entry name" value="FLAVODOXIN_LIKE"/>
    <property type="match status" value="1"/>
</dbReference>
<keyword evidence="5" id="KW-1185">Reference proteome</keyword>
<dbReference type="PANTHER" id="PTHR30546">
    <property type="entry name" value="FLAVODOXIN-RELATED PROTEIN WRBA-RELATED"/>
    <property type="match status" value="1"/>
</dbReference>
<dbReference type="EMBL" id="LFJN01000017">
    <property type="protein sequence ID" value="KPI38698.1"/>
    <property type="molecule type" value="Genomic_DNA"/>
</dbReference>
<dbReference type="FunFam" id="3.40.50.360:FF:000001">
    <property type="entry name" value="NAD(P)H dehydrogenase (Quinone) FQR1-like"/>
    <property type="match status" value="1"/>
</dbReference>
<dbReference type="GO" id="GO:0010181">
    <property type="term" value="F:FMN binding"/>
    <property type="evidence" value="ECO:0007669"/>
    <property type="project" value="InterPro"/>
</dbReference>
<dbReference type="PANTHER" id="PTHR30546:SF23">
    <property type="entry name" value="FLAVOPROTEIN-LIKE PROTEIN YCP4-RELATED"/>
    <property type="match status" value="1"/>
</dbReference>
<evidence type="ECO:0000259" key="3">
    <source>
        <dbReference type="PROSITE" id="PS50902"/>
    </source>
</evidence>
<organism evidence="4 5">
    <name type="scientific">Cyphellophora attinorum</name>
    <dbReference type="NCBI Taxonomy" id="1664694"/>
    <lineage>
        <taxon>Eukaryota</taxon>
        <taxon>Fungi</taxon>
        <taxon>Dikarya</taxon>
        <taxon>Ascomycota</taxon>
        <taxon>Pezizomycotina</taxon>
        <taxon>Eurotiomycetes</taxon>
        <taxon>Chaetothyriomycetidae</taxon>
        <taxon>Chaetothyriales</taxon>
        <taxon>Cyphellophoraceae</taxon>
        <taxon>Cyphellophora</taxon>
    </lineage>
</organism>
<evidence type="ECO:0000313" key="5">
    <source>
        <dbReference type="Proteomes" id="UP000038010"/>
    </source>
</evidence>
<reference evidence="4 5" key="1">
    <citation type="submission" date="2015-06" db="EMBL/GenBank/DDBJ databases">
        <title>Draft genome of the ant-associated black yeast Phialophora attae CBS 131958.</title>
        <authorList>
            <person name="Moreno L.F."/>
            <person name="Stielow B.J."/>
            <person name="de Hoog S."/>
            <person name="Vicente V.A."/>
            <person name="Weiss V.A."/>
            <person name="de Vries M."/>
            <person name="Cruz L.M."/>
            <person name="Souza E.M."/>
        </authorList>
    </citation>
    <scope>NUCLEOTIDE SEQUENCE [LARGE SCALE GENOMIC DNA]</scope>
    <source>
        <strain evidence="4 5">CBS 131958</strain>
    </source>
</reference>
<dbReference type="Gene3D" id="3.40.50.360">
    <property type="match status" value="1"/>
</dbReference>
<gene>
    <name evidence="4" type="ORF">AB675_5868</name>
</gene>
<evidence type="ECO:0000256" key="1">
    <source>
        <dbReference type="ARBA" id="ARBA00006961"/>
    </source>
</evidence>